<evidence type="ECO:0000313" key="1">
    <source>
        <dbReference type="EMBL" id="EQB19500.1"/>
    </source>
</evidence>
<organism evidence="1 2">
    <name type="scientific">Novosphingobium lindaniclasticum LE124</name>
    <dbReference type="NCBI Taxonomy" id="1096930"/>
    <lineage>
        <taxon>Bacteria</taxon>
        <taxon>Pseudomonadati</taxon>
        <taxon>Pseudomonadota</taxon>
        <taxon>Alphaproteobacteria</taxon>
        <taxon>Sphingomonadales</taxon>
        <taxon>Sphingomonadaceae</taxon>
        <taxon>Novosphingobium</taxon>
    </lineage>
</organism>
<reference evidence="1 2" key="1">
    <citation type="journal article" date="2013" name="Genome Announc.">
        <title>Genome Sequence of Novosphingobium lindaniclasticum LE124T, Isolated from a Hexachlorocyclohexane Dumpsite.</title>
        <authorList>
            <person name="Saxena A."/>
            <person name="Nayyar N."/>
            <person name="Sangwan N."/>
            <person name="Kumari R."/>
            <person name="Khurana J.P."/>
            <person name="Lal R."/>
        </authorList>
    </citation>
    <scope>NUCLEOTIDE SEQUENCE [LARGE SCALE GENOMIC DNA]</scope>
    <source>
        <strain evidence="1 2">LE124</strain>
    </source>
</reference>
<proteinExistence type="predicted"/>
<sequence length="46" mass="5236">MRHLGFAGICLKSRLRHEREGAHSLYARLRSYRAFANGIAIASQLH</sequence>
<accession>T0J5R4</accession>
<name>T0J5R4_9SPHN</name>
<keyword evidence="2" id="KW-1185">Reference proteome</keyword>
<dbReference type="PATRIC" id="fig|1096930.3.peg.282"/>
<dbReference type="Proteomes" id="UP000015527">
    <property type="component" value="Unassembled WGS sequence"/>
</dbReference>
<dbReference type="EMBL" id="ATHL01000012">
    <property type="protein sequence ID" value="EQB19500.1"/>
    <property type="molecule type" value="Genomic_DNA"/>
</dbReference>
<evidence type="ECO:0000313" key="2">
    <source>
        <dbReference type="Proteomes" id="UP000015527"/>
    </source>
</evidence>
<protein>
    <submittedName>
        <fullName evidence="1">Uncharacterized protein</fullName>
    </submittedName>
</protein>
<gene>
    <name evidence="1" type="ORF">L284_01440</name>
</gene>
<comment type="caution">
    <text evidence="1">The sequence shown here is derived from an EMBL/GenBank/DDBJ whole genome shotgun (WGS) entry which is preliminary data.</text>
</comment>
<dbReference type="AlphaFoldDB" id="T0J5R4"/>